<organism evidence="1">
    <name type="scientific">Vibrio splendidus</name>
    <dbReference type="NCBI Taxonomy" id="29497"/>
    <lineage>
        <taxon>Bacteria</taxon>
        <taxon>Pseudomonadati</taxon>
        <taxon>Pseudomonadota</taxon>
        <taxon>Gammaproteobacteria</taxon>
        <taxon>Vibrionales</taxon>
        <taxon>Vibrionaceae</taxon>
        <taxon>Vibrio</taxon>
    </lineage>
</organism>
<reference evidence="1" key="1">
    <citation type="journal article" date="2015" name="MBio">
        <title>Eco-Evolutionary Dynamics of Episomes among Ecologically Cohesive Bacterial Populations.</title>
        <authorList>
            <person name="Xue H."/>
            <person name="Cordero O.X."/>
            <person name="Camas F.M."/>
            <person name="Trimble W."/>
            <person name="Meyer F."/>
            <person name="Guglielmini J."/>
            <person name="Rocha E.P."/>
            <person name="Polz M.F."/>
        </authorList>
    </citation>
    <scope>NUCLEOTIDE SEQUENCE</scope>
    <source>
        <strain evidence="1">5S_214</strain>
    </source>
</reference>
<sequence>MAQRHSSPTLSKSMFSDQRFAAGHESSPKNDISSPIVERAVRSTVSATVSKGLIWVNSTDFNSTVRAVKVHEILLKEFGYTDSLILEESQKGKGVSISVCDRVTTVKQMREDYTYAKKEERNVETTAKHQEIAKDLLTSLYGQ</sequence>
<protein>
    <submittedName>
        <fullName evidence="1">Uncharacterized protein</fullName>
    </submittedName>
</protein>
<dbReference type="EMBL" id="KP795539">
    <property type="protein sequence ID" value="AKN37530.1"/>
    <property type="molecule type" value="Genomic_DNA"/>
</dbReference>
<accession>A0A0H3ZMW9</accession>
<dbReference type="AlphaFoldDB" id="A0A0H3ZMW9"/>
<proteinExistence type="predicted"/>
<name>A0A0H3ZMW9_VIBSP</name>
<evidence type="ECO:0000313" key="1">
    <source>
        <dbReference type="EMBL" id="AKN37530.1"/>
    </source>
</evidence>